<gene>
    <name evidence="1" type="ORF">GCM10007884_51570</name>
</gene>
<accession>A0ABQ6DG03</accession>
<reference evidence="2" key="1">
    <citation type="journal article" date="2019" name="Int. J. Syst. Evol. Microbiol.">
        <title>The Global Catalogue of Microorganisms (GCM) 10K type strain sequencing project: providing services to taxonomists for standard genome sequencing and annotation.</title>
        <authorList>
            <consortium name="The Broad Institute Genomics Platform"/>
            <consortium name="The Broad Institute Genome Sequencing Center for Infectious Disease"/>
            <person name="Wu L."/>
            <person name="Ma J."/>
        </authorList>
    </citation>
    <scope>NUCLEOTIDE SEQUENCE [LARGE SCALE GENOMIC DNA]</scope>
    <source>
        <strain evidence="2">NBRC 107710</strain>
    </source>
</reference>
<keyword evidence="2" id="KW-1185">Reference proteome</keyword>
<name>A0ABQ6DG03_9HYPH</name>
<evidence type="ECO:0000313" key="2">
    <source>
        <dbReference type="Proteomes" id="UP001156881"/>
    </source>
</evidence>
<dbReference type="EMBL" id="BSPG01000175">
    <property type="protein sequence ID" value="GLS47147.1"/>
    <property type="molecule type" value="Genomic_DNA"/>
</dbReference>
<evidence type="ECO:0000313" key="1">
    <source>
        <dbReference type="EMBL" id="GLS47147.1"/>
    </source>
</evidence>
<sequence>MVIWNTIRVENLKLLTILTLICELVCVQRVKKEAIPYSFSMQVAAKYISI</sequence>
<organism evidence="1 2">
    <name type="scientific">Methylobacterium brachythecii</name>
    <dbReference type="NCBI Taxonomy" id="1176177"/>
    <lineage>
        <taxon>Bacteria</taxon>
        <taxon>Pseudomonadati</taxon>
        <taxon>Pseudomonadota</taxon>
        <taxon>Alphaproteobacteria</taxon>
        <taxon>Hyphomicrobiales</taxon>
        <taxon>Methylobacteriaceae</taxon>
        <taxon>Methylobacterium</taxon>
    </lineage>
</organism>
<dbReference type="Proteomes" id="UP001156881">
    <property type="component" value="Unassembled WGS sequence"/>
</dbReference>
<comment type="caution">
    <text evidence="1">The sequence shown here is derived from an EMBL/GenBank/DDBJ whole genome shotgun (WGS) entry which is preliminary data.</text>
</comment>
<protein>
    <submittedName>
        <fullName evidence="1">Uncharacterized protein</fullName>
    </submittedName>
</protein>
<proteinExistence type="predicted"/>